<organism evidence="1 2">
    <name type="scientific">Candidatus Enterococcus moelleringii</name>
    <dbReference type="NCBI Taxonomy" id="2815325"/>
    <lineage>
        <taxon>Bacteria</taxon>
        <taxon>Bacillati</taxon>
        <taxon>Bacillota</taxon>
        <taxon>Bacilli</taxon>
        <taxon>Lactobacillales</taxon>
        <taxon>Enterococcaceae</taxon>
        <taxon>Enterococcus</taxon>
    </lineage>
</organism>
<dbReference type="Gene3D" id="2.160.20.80">
    <property type="entry name" value="E3 ubiquitin-protein ligase SopA"/>
    <property type="match status" value="1"/>
</dbReference>
<dbReference type="Proteomes" id="UP000664601">
    <property type="component" value="Unassembled WGS sequence"/>
</dbReference>
<dbReference type="PANTHER" id="PTHR42999:SF1">
    <property type="entry name" value="PENTAPEPTIDE REPEAT-CONTAINING PROTEIN"/>
    <property type="match status" value="1"/>
</dbReference>
<dbReference type="PANTHER" id="PTHR42999">
    <property type="entry name" value="ANTIBIOTIC RESISTANCE PROTEIN MCBG"/>
    <property type="match status" value="1"/>
</dbReference>
<dbReference type="InterPro" id="IPR001646">
    <property type="entry name" value="5peptide_repeat"/>
</dbReference>
<reference evidence="1 2" key="1">
    <citation type="submission" date="2021-03" db="EMBL/GenBank/DDBJ databases">
        <title>Enterococcal diversity collection.</title>
        <authorList>
            <person name="Gilmore M.S."/>
            <person name="Schwartzman J."/>
            <person name="Van Tyne D."/>
            <person name="Martin M."/>
            <person name="Earl A.M."/>
            <person name="Manson A.L."/>
            <person name="Straub T."/>
            <person name="Salamzade R."/>
            <person name="Saavedra J."/>
            <person name="Lebreton F."/>
            <person name="Prichula J."/>
            <person name="Schaufler K."/>
            <person name="Gaca A."/>
            <person name="Sgardioli B."/>
            <person name="Wagenaar J."/>
            <person name="Strong T."/>
        </authorList>
    </citation>
    <scope>NUCLEOTIDE SEQUENCE [LARGE SCALE GENOMIC DNA]</scope>
    <source>
        <strain evidence="1 2">669A</strain>
    </source>
</reference>
<dbReference type="SUPFAM" id="SSF141571">
    <property type="entry name" value="Pentapeptide repeat-like"/>
    <property type="match status" value="1"/>
</dbReference>
<proteinExistence type="predicted"/>
<accession>A0ABS3LC94</accession>
<sequence>MSKKANLDKHRPAPPNLPTQFTEDFYLEDEVTFEGIKIEDLDYSYLSARNLMLKGSHLKKITMQRTRLERVECSNVVFEKCDLSNLDWIGGSFHQVVFDQCKLTGTNFAESYLRDCRFTNCIANFASFSATNVKNVQFDNCQLNDSEFFEATWKHLFLENNELTNSNWMNTTMSGLDLSTNEFERIILSQDRLRNLTVNQEQALTIAAGLGIKIV</sequence>
<keyword evidence="2" id="KW-1185">Reference proteome</keyword>
<dbReference type="RefSeq" id="WP_207674251.1">
    <property type="nucleotide sequence ID" value="NZ_JAFREM010000021.1"/>
</dbReference>
<evidence type="ECO:0000313" key="1">
    <source>
        <dbReference type="EMBL" id="MBO1307247.1"/>
    </source>
</evidence>
<dbReference type="EMBL" id="JAFREM010000021">
    <property type="protein sequence ID" value="MBO1307247.1"/>
    <property type="molecule type" value="Genomic_DNA"/>
</dbReference>
<evidence type="ECO:0000313" key="2">
    <source>
        <dbReference type="Proteomes" id="UP000664601"/>
    </source>
</evidence>
<name>A0ABS3LC94_9ENTE</name>
<dbReference type="InterPro" id="IPR052949">
    <property type="entry name" value="PA_immunity-related"/>
</dbReference>
<gene>
    <name evidence="1" type="ORF">JZO70_13805</name>
</gene>
<comment type="caution">
    <text evidence="1">The sequence shown here is derived from an EMBL/GenBank/DDBJ whole genome shotgun (WGS) entry which is preliminary data.</text>
</comment>
<dbReference type="Pfam" id="PF13599">
    <property type="entry name" value="Pentapeptide_4"/>
    <property type="match status" value="1"/>
</dbReference>
<protein>
    <submittedName>
        <fullName evidence="1">Pentapeptide repeat-containing protein</fullName>
    </submittedName>
</protein>